<sequence length="63" mass="7176">MSLRSAHLVQLTSLWTFLFDLVASSGLRAPIVQEISRIEFSCISLDMLLARWHISSIARNFAR</sequence>
<dbReference type="AlphaFoldDB" id="H0I1Y1"/>
<name>H0I1Y1_9HYPH</name>
<organism evidence="1 2">
    <name type="scientific">Mesorhizobium alhagi CCNWXJ12-2</name>
    <dbReference type="NCBI Taxonomy" id="1107882"/>
    <lineage>
        <taxon>Bacteria</taxon>
        <taxon>Pseudomonadati</taxon>
        <taxon>Pseudomonadota</taxon>
        <taxon>Alphaproteobacteria</taxon>
        <taxon>Hyphomicrobiales</taxon>
        <taxon>Phyllobacteriaceae</taxon>
        <taxon>Allomesorhizobium</taxon>
    </lineage>
</organism>
<dbReference type="Proteomes" id="UP000003250">
    <property type="component" value="Unassembled WGS sequence"/>
</dbReference>
<protein>
    <submittedName>
        <fullName evidence="1">Uncharacterized protein</fullName>
    </submittedName>
</protein>
<proteinExistence type="predicted"/>
<reference evidence="1 2" key="1">
    <citation type="journal article" date="2012" name="J. Bacteriol.">
        <title>Draft Genome Sequence of Mesorhizobium alhagi CCNWXJ12-2T, a Novel Salt-Resistant Species Isolated from the Desert of Northwestern China.</title>
        <authorList>
            <person name="Zhou M."/>
            <person name="Chen W."/>
            <person name="Chen H."/>
            <person name="Wei G."/>
        </authorList>
    </citation>
    <scope>NUCLEOTIDE SEQUENCE [LARGE SCALE GENOMIC DNA]</scope>
    <source>
        <strain evidence="1 2">CCNWXJ12-2</strain>
    </source>
</reference>
<gene>
    <name evidence="1" type="ORF">MAXJ12_32384</name>
</gene>
<accession>H0I1Y1</accession>
<dbReference type="EMBL" id="AHAM01000292">
    <property type="protein sequence ID" value="EHK53026.1"/>
    <property type="molecule type" value="Genomic_DNA"/>
</dbReference>
<keyword evidence="2" id="KW-1185">Reference proteome</keyword>
<evidence type="ECO:0000313" key="1">
    <source>
        <dbReference type="EMBL" id="EHK53026.1"/>
    </source>
</evidence>
<evidence type="ECO:0000313" key="2">
    <source>
        <dbReference type="Proteomes" id="UP000003250"/>
    </source>
</evidence>